<dbReference type="PANTHER" id="PTHR43801:SF1">
    <property type="entry name" value="POLYPRENYL SYNTHETASE"/>
    <property type="match status" value="1"/>
</dbReference>
<protein>
    <submittedName>
        <fullName evidence="1">Uncharacterized protein</fullName>
    </submittedName>
</protein>
<proteinExistence type="predicted"/>
<dbReference type="AlphaFoldDB" id="A0A075WC03"/>
<dbReference type="Pfam" id="PF01976">
    <property type="entry name" value="DUF116"/>
    <property type="match status" value="1"/>
</dbReference>
<dbReference type="HOGENOM" id="CLU_067052_1_1_2"/>
<dbReference type="Proteomes" id="UP000028501">
    <property type="component" value="Chromosome"/>
</dbReference>
<evidence type="ECO:0000313" key="1">
    <source>
        <dbReference type="EMBL" id="AIG97022.1"/>
    </source>
</evidence>
<dbReference type="PIRSF" id="PIRSF006594">
    <property type="entry name" value="UCP006594"/>
    <property type="match status" value="1"/>
</dbReference>
<reference evidence="1 2" key="1">
    <citation type="submission" date="2013-07" db="EMBL/GenBank/DDBJ databases">
        <title>Genome of Archaeoglobus fulgidus.</title>
        <authorList>
            <person name="Fiebig A."/>
            <person name="Birkeland N.-K."/>
        </authorList>
    </citation>
    <scope>NUCLEOTIDE SEQUENCE [LARGE SCALE GENOMIC DNA]</scope>
    <source>
        <strain evidence="1 2">DSM 8774</strain>
    </source>
</reference>
<sequence length="196" mass="21513">MIDRVISKLVSAGADLSSKNAIKAALKILGEDEGLADYIYILVKNRAYRKDWAELPVEKRLIFLPQCLRNSKSCQAELTEKGYICKKCGGCDIAEIVETAEELGYKHAYIVPGGSMIYRILKSLDMGSFACLGVACLPELCEASERLTLKDIPHQCVPLRKTGCVDTEVDVEEVKAFLKAGIEHEEEKAGNSAGKN</sequence>
<dbReference type="EMBL" id="CP006577">
    <property type="protein sequence ID" value="AIG97022.1"/>
    <property type="molecule type" value="Genomic_DNA"/>
</dbReference>
<accession>A0A075WC03</accession>
<evidence type="ECO:0000313" key="2">
    <source>
        <dbReference type="Proteomes" id="UP000028501"/>
    </source>
</evidence>
<dbReference type="KEGG" id="afg:AFULGI_00001890"/>
<organism evidence="1 2">
    <name type="scientific">Archaeoglobus fulgidus DSM 8774</name>
    <dbReference type="NCBI Taxonomy" id="1344584"/>
    <lineage>
        <taxon>Archaea</taxon>
        <taxon>Methanobacteriati</taxon>
        <taxon>Methanobacteriota</taxon>
        <taxon>Archaeoglobi</taxon>
        <taxon>Archaeoglobales</taxon>
        <taxon>Archaeoglobaceae</taxon>
        <taxon>Archaeoglobus</taxon>
    </lineage>
</organism>
<name>A0A075WC03_ARCFL</name>
<dbReference type="GeneID" id="24793738"/>
<gene>
    <name evidence="1" type="ORF">AFULGI_00001890</name>
</gene>
<dbReference type="PANTHER" id="PTHR43801">
    <property type="entry name" value="NUCLEOTIDE-BINDING PROTEIN-RELATED"/>
    <property type="match status" value="1"/>
</dbReference>
<dbReference type="InterPro" id="IPR002829">
    <property type="entry name" value="DUF116"/>
</dbReference>
<dbReference type="RefSeq" id="WP_048094849.1">
    <property type="nucleotide sequence ID" value="NZ_CP006577.1"/>
</dbReference>